<dbReference type="Proteomes" id="UP000812440">
    <property type="component" value="Chromosome 4"/>
</dbReference>
<proteinExistence type="predicted"/>
<accession>A0A8T2J146</accession>
<evidence type="ECO:0000313" key="1">
    <source>
        <dbReference type="EMBL" id="KAG8437040.1"/>
    </source>
</evidence>
<sequence>MQLQFCQVLLSLFQQPGLFIIFLRGFICNCKIFREDFCVCVLFTALTFRVDCKIKNKIWVKITILGENFRRLF</sequence>
<name>A0A8T2J146_9PIPI</name>
<reference evidence="1" key="1">
    <citation type="thesis" date="2020" institute="ProQuest LLC" country="789 East Eisenhower Parkway, Ann Arbor, MI, USA">
        <title>Comparative Genomics and Chromosome Evolution.</title>
        <authorList>
            <person name="Mudd A.B."/>
        </authorList>
    </citation>
    <scope>NUCLEOTIDE SEQUENCE</scope>
    <source>
        <strain evidence="1">Female2</strain>
        <tissue evidence="1">Blood</tissue>
    </source>
</reference>
<keyword evidence="2" id="KW-1185">Reference proteome</keyword>
<dbReference type="EMBL" id="JAACNH010000007">
    <property type="protein sequence ID" value="KAG8437040.1"/>
    <property type="molecule type" value="Genomic_DNA"/>
</dbReference>
<comment type="caution">
    <text evidence="1">The sequence shown here is derived from an EMBL/GenBank/DDBJ whole genome shotgun (WGS) entry which is preliminary data.</text>
</comment>
<organism evidence="1 2">
    <name type="scientific">Hymenochirus boettgeri</name>
    <name type="common">Congo dwarf clawed frog</name>
    <dbReference type="NCBI Taxonomy" id="247094"/>
    <lineage>
        <taxon>Eukaryota</taxon>
        <taxon>Metazoa</taxon>
        <taxon>Chordata</taxon>
        <taxon>Craniata</taxon>
        <taxon>Vertebrata</taxon>
        <taxon>Euteleostomi</taxon>
        <taxon>Amphibia</taxon>
        <taxon>Batrachia</taxon>
        <taxon>Anura</taxon>
        <taxon>Pipoidea</taxon>
        <taxon>Pipidae</taxon>
        <taxon>Pipinae</taxon>
        <taxon>Hymenochirus</taxon>
    </lineage>
</organism>
<dbReference type="AlphaFoldDB" id="A0A8T2J146"/>
<gene>
    <name evidence="1" type="ORF">GDO86_007936</name>
</gene>
<protein>
    <submittedName>
        <fullName evidence="1">Uncharacterized protein</fullName>
    </submittedName>
</protein>
<evidence type="ECO:0000313" key="2">
    <source>
        <dbReference type="Proteomes" id="UP000812440"/>
    </source>
</evidence>